<dbReference type="AlphaFoldDB" id="A0A2N6QR42"/>
<dbReference type="Proteomes" id="UP000235564">
    <property type="component" value="Unassembled WGS sequence"/>
</dbReference>
<protein>
    <submittedName>
        <fullName evidence="1">Uncharacterized protein</fullName>
    </submittedName>
</protein>
<gene>
    <name evidence="1" type="ORF">CJ231_06160</name>
</gene>
<evidence type="ECO:0000313" key="2">
    <source>
        <dbReference type="Proteomes" id="UP000235564"/>
    </source>
</evidence>
<sequence length="152" mass="17395">MKTGKEYCLFLCGIVIILDLVSSCIPVCDSRTIAIFKNSTNDTLFIGASHYDTIDSVDCQLQPAYLSIDSGLYPSKVALWNVIDVQGNIVYPDSSFTIDGNYLFNNTDTCYFFLIKWKDAKQYSWDEIRIKKLYHRRIVARDCSGKFDKTIQ</sequence>
<reference evidence="1 2" key="1">
    <citation type="submission" date="2017-09" db="EMBL/GenBank/DDBJ databases">
        <title>Bacterial strain isolated from the female urinary microbiota.</title>
        <authorList>
            <person name="Thomas-White K."/>
            <person name="Kumar N."/>
            <person name="Forster S."/>
            <person name="Putonti C."/>
            <person name="Lawley T."/>
            <person name="Wolfe A.J."/>
        </authorList>
    </citation>
    <scope>NUCLEOTIDE SEQUENCE [LARGE SCALE GENOMIC DNA]</scope>
    <source>
        <strain evidence="1 2">UMB0536</strain>
    </source>
</reference>
<accession>A0A2N6QR42</accession>
<proteinExistence type="predicted"/>
<dbReference type="RefSeq" id="WP_102697211.1">
    <property type="nucleotide sequence ID" value="NZ_PNGJ01000004.1"/>
</dbReference>
<name>A0A2N6QR42_9BACT</name>
<dbReference type="EMBL" id="PNGJ01000004">
    <property type="protein sequence ID" value="PMC24300.1"/>
    <property type="molecule type" value="Genomic_DNA"/>
</dbReference>
<dbReference type="OrthoDB" id="1069573at2"/>
<comment type="caution">
    <text evidence="1">The sequence shown here is derived from an EMBL/GenBank/DDBJ whole genome shotgun (WGS) entry which is preliminary data.</text>
</comment>
<evidence type="ECO:0000313" key="1">
    <source>
        <dbReference type="EMBL" id="PMC24300.1"/>
    </source>
</evidence>
<organism evidence="1 2">
    <name type="scientific">Hoylesella buccalis</name>
    <dbReference type="NCBI Taxonomy" id="28127"/>
    <lineage>
        <taxon>Bacteria</taxon>
        <taxon>Pseudomonadati</taxon>
        <taxon>Bacteroidota</taxon>
        <taxon>Bacteroidia</taxon>
        <taxon>Bacteroidales</taxon>
        <taxon>Prevotellaceae</taxon>
        <taxon>Hoylesella</taxon>
    </lineage>
</organism>